<evidence type="ECO:0000256" key="2">
    <source>
        <dbReference type="ARBA" id="ARBA00022692"/>
    </source>
</evidence>
<evidence type="ECO:0000313" key="7">
    <source>
        <dbReference type="EMBL" id="CAL5140898.1"/>
    </source>
</evidence>
<comment type="similarity">
    <text evidence="5 6">Belongs to the anion channel-forming bestrophin (TC 1.A.46) family. Calcium-sensitive chloride channel subfamily.</text>
</comment>
<comment type="function">
    <text evidence="6">Forms chloride channels.</text>
</comment>
<evidence type="ECO:0000256" key="5">
    <source>
        <dbReference type="ARBA" id="ARBA00034769"/>
    </source>
</evidence>
<dbReference type="Pfam" id="PF01062">
    <property type="entry name" value="Bestrophin"/>
    <property type="match status" value="2"/>
</dbReference>
<comment type="subcellular location">
    <subcellularLocation>
        <location evidence="6">Cell membrane</location>
        <topology evidence="6">Multi-pass membrane protein</topology>
    </subcellularLocation>
    <subcellularLocation>
        <location evidence="1">Membrane</location>
    </subcellularLocation>
</comment>
<dbReference type="AlphaFoldDB" id="A0AAV2TW50"/>
<dbReference type="PANTHER" id="PTHR10736">
    <property type="entry name" value="BESTROPHIN"/>
    <property type="match status" value="1"/>
</dbReference>
<dbReference type="Proteomes" id="UP001497525">
    <property type="component" value="Unassembled WGS sequence"/>
</dbReference>
<feature type="transmembrane region" description="Helical" evidence="6">
    <location>
        <begin position="330"/>
        <end position="354"/>
    </location>
</feature>
<keyword evidence="2 6" id="KW-0812">Transmembrane</keyword>
<accession>A0AAV2TW50</accession>
<evidence type="ECO:0000256" key="1">
    <source>
        <dbReference type="ARBA" id="ARBA00004370"/>
    </source>
</evidence>
<dbReference type="InterPro" id="IPR000615">
    <property type="entry name" value="Bestrophin"/>
</dbReference>
<dbReference type="GO" id="GO:0005886">
    <property type="term" value="C:plasma membrane"/>
    <property type="evidence" value="ECO:0007669"/>
    <property type="project" value="UniProtKB-SubCell"/>
</dbReference>
<keyword evidence="6" id="KW-0868">Chloride</keyword>
<gene>
    <name evidence="7" type="ORF">CDAUBV1_LOCUS16196</name>
</gene>
<keyword evidence="4 6" id="KW-0472">Membrane</keyword>
<keyword evidence="6" id="KW-0869">Chloride channel</keyword>
<feature type="transmembrane region" description="Helical" evidence="6">
    <location>
        <begin position="81"/>
        <end position="104"/>
    </location>
</feature>
<feature type="transmembrane region" description="Helical" evidence="6">
    <location>
        <begin position="375"/>
        <end position="392"/>
    </location>
</feature>
<evidence type="ECO:0000256" key="3">
    <source>
        <dbReference type="ARBA" id="ARBA00022989"/>
    </source>
</evidence>
<organism evidence="7 8">
    <name type="scientific">Calicophoron daubneyi</name>
    <name type="common">Rumen fluke</name>
    <name type="synonym">Paramphistomum daubneyi</name>
    <dbReference type="NCBI Taxonomy" id="300641"/>
    <lineage>
        <taxon>Eukaryota</taxon>
        <taxon>Metazoa</taxon>
        <taxon>Spiralia</taxon>
        <taxon>Lophotrochozoa</taxon>
        <taxon>Platyhelminthes</taxon>
        <taxon>Trematoda</taxon>
        <taxon>Digenea</taxon>
        <taxon>Plagiorchiida</taxon>
        <taxon>Pronocephalata</taxon>
        <taxon>Paramphistomoidea</taxon>
        <taxon>Paramphistomidae</taxon>
        <taxon>Calicophoron</taxon>
    </lineage>
</organism>
<reference evidence="7" key="1">
    <citation type="submission" date="2024-06" db="EMBL/GenBank/DDBJ databases">
        <authorList>
            <person name="Liu X."/>
            <person name="Lenzi L."/>
            <person name="Haldenby T S."/>
            <person name="Uol C."/>
        </authorList>
    </citation>
    <scope>NUCLEOTIDE SEQUENCE</scope>
</reference>
<keyword evidence="6" id="KW-1003">Cell membrane</keyword>
<evidence type="ECO:0000313" key="8">
    <source>
        <dbReference type="Proteomes" id="UP001497525"/>
    </source>
</evidence>
<name>A0AAV2TW50_CALDB</name>
<keyword evidence="6" id="KW-0813">Transport</keyword>
<dbReference type="EMBL" id="CAXLJL010000811">
    <property type="protein sequence ID" value="CAL5140898.1"/>
    <property type="molecule type" value="Genomic_DNA"/>
</dbReference>
<keyword evidence="3 6" id="KW-1133">Transmembrane helix</keyword>
<evidence type="ECO:0000256" key="6">
    <source>
        <dbReference type="RuleBase" id="RU363126"/>
    </source>
</evidence>
<evidence type="ECO:0000256" key="4">
    <source>
        <dbReference type="ARBA" id="ARBA00023136"/>
    </source>
</evidence>
<protein>
    <recommendedName>
        <fullName evidence="6">Bestrophin homolog</fullName>
    </recommendedName>
</protein>
<dbReference type="GO" id="GO:0005254">
    <property type="term" value="F:chloride channel activity"/>
    <property type="evidence" value="ECO:0007669"/>
    <property type="project" value="UniProtKB-KW"/>
</dbReference>
<keyword evidence="6" id="KW-0407">Ion channel</keyword>
<dbReference type="GO" id="GO:0034707">
    <property type="term" value="C:chloride channel complex"/>
    <property type="evidence" value="ECO:0007669"/>
    <property type="project" value="UniProtKB-KW"/>
</dbReference>
<dbReference type="PANTHER" id="PTHR10736:SF65">
    <property type="entry name" value="BESTROPHIN 1, ISOFORM C-RELATED"/>
    <property type="match status" value="1"/>
</dbReference>
<feature type="transmembrane region" description="Helical" evidence="6">
    <location>
        <begin position="29"/>
        <end position="51"/>
    </location>
</feature>
<proteinExistence type="inferred from homology"/>
<sequence length="522" mass="60015">MTVCYANSISSGDGITVCFKVLRRWKGSLYKLIIADLIVYLIAYYALSLVYRFALHDDGRRVFEEVVEYCRGAQQSIPISFLLGFFVSGVISRWFLVFPSIPWLNEIAISISTCFNGRDEEEARKLRVAVMRYVNLSWVLLMRLISDQIADRFSFKDPAAVQGREGYHGRKPPRYRINHSAARPWAIDATGAIKPRTGGHYARSTITASPAPTKNSNLDDINNLFLNPYKTDEDHKMTEELRALNNDKCVERTFGKLITEDEIQTFVDIATNSYARTKCKYTPEYWVPIQWAQRVIFNALQAGYITDPKVAFQLIGDLKSVRNHLQNLQVLSSIMIPLAYTQVVTIAVYSYFVCQLFASQFVGRKNGESTSEGDLYVPIFSICSFVFLMGWYRVALCVLNPFGDDDEDFNMSDIFDYNMEVSYRTVVMDQNAFPRHLAFPLEKTNGDEEKTKQLVTYLKQVSREVNGSRCNMDEPDVVHLQIPPTGFDRIKKWLEPRRLSQNWSQQDLRDSISHHSRHSEEK</sequence>
<dbReference type="InterPro" id="IPR021134">
    <property type="entry name" value="Bestrophin-like"/>
</dbReference>
<comment type="caution">
    <text evidence="7">The sequence shown here is derived from an EMBL/GenBank/DDBJ whole genome shotgun (WGS) entry which is preliminary data.</text>
</comment>
<keyword evidence="6" id="KW-0406">Ion transport</keyword>